<keyword evidence="3 7" id="KW-0694">RNA-binding</keyword>
<dbReference type="GO" id="GO:0005840">
    <property type="term" value="C:ribosome"/>
    <property type="evidence" value="ECO:0007669"/>
    <property type="project" value="UniProtKB-KW"/>
</dbReference>
<keyword evidence="7" id="KW-0479">Metal-binding</keyword>
<dbReference type="InterPro" id="IPR027491">
    <property type="entry name" value="Ribosomal_bL31_A"/>
</dbReference>
<keyword evidence="5 7" id="KW-0687">Ribonucleoprotein</keyword>
<feature type="binding site" evidence="7">
    <location>
        <position position="39"/>
    </location>
    <ligand>
        <name>Zn(2+)</name>
        <dbReference type="ChEBI" id="CHEBI:29105"/>
    </ligand>
</feature>
<comment type="caution">
    <text evidence="8">The sequence shown here is derived from an EMBL/GenBank/DDBJ whole genome shotgun (WGS) entry which is preliminary data.</text>
</comment>
<dbReference type="Gene3D" id="4.10.830.30">
    <property type="entry name" value="Ribosomal protein L31"/>
    <property type="match status" value="1"/>
</dbReference>
<evidence type="ECO:0000256" key="3">
    <source>
        <dbReference type="ARBA" id="ARBA00022884"/>
    </source>
</evidence>
<sequence>MKKGIHPATQVTKVECACGNKFEVISNTDHLHLEVCDKCHPFYTGVQGKNSKTGRVEKFNRKYGFTSESDAKKEAK</sequence>
<comment type="function">
    <text evidence="7">Binds the 23S rRNA.</text>
</comment>
<dbReference type="SUPFAM" id="SSF143800">
    <property type="entry name" value="L28p-like"/>
    <property type="match status" value="1"/>
</dbReference>
<evidence type="ECO:0000256" key="5">
    <source>
        <dbReference type="ARBA" id="ARBA00023274"/>
    </source>
</evidence>
<evidence type="ECO:0000256" key="4">
    <source>
        <dbReference type="ARBA" id="ARBA00022980"/>
    </source>
</evidence>
<keyword evidence="2 7" id="KW-0699">rRNA-binding</keyword>
<dbReference type="GO" id="GO:1990904">
    <property type="term" value="C:ribonucleoprotein complex"/>
    <property type="evidence" value="ECO:0007669"/>
    <property type="project" value="UniProtKB-KW"/>
</dbReference>
<accession>A0A9D1HST6</accession>
<dbReference type="Pfam" id="PF01197">
    <property type="entry name" value="Ribosomal_L31"/>
    <property type="match status" value="1"/>
</dbReference>
<proteinExistence type="inferred from homology"/>
<dbReference type="EMBL" id="DVML01000002">
    <property type="protein sequence ID" value="HIU21991.1"/>
    <property type="molecule type" value="Genomic_DNA"/>
</dbReference>
<comment type="subunit">
    <text evidence="7">Part of the 50S ribosomal subunit.</text>
</comment>
<dbReference type="NCBIfam" id="NF000612">
    <property type="entry name" value="PRK00019.1"/>
    <property type="match status" value="1"/>
</dbReference>
<dbReference type="PANTHER" id="PTHR33280:SF1">
    <property type="entry name" value="LARGE RIBOSOMAL SUBUNIT PROTEIN BL31C"/>
    <property type="match status" value="1"/>
</dbReference>
<dbReference type="PROSITE" id="PS01143">
    <property type="entry name" value="RIBOSOMAL_L31"/>
    <property type="match status" value="1"/>
</dbReference>
<name>A0A9D1HST6_9BACT</name>
<dbReference type="InterPro" id="IPR042105">
    <property type="entry name" value="Ribosomal_bL31_sf"/>
</dbReference>
<keyword evidence="7" id="KW-0862">Zinc</keyword>
<dbReference type="GO" id="GO:0006412">
    <property type="term" value="P:translation"/>
    <property type="evidence" value="ECO:0007669"/>
    <property type="project" value="UniProtKB-UniRule"/>
</dbReference>
<evidence type="ECO:0000256" key="2">
    <source>
        <dbReference type="ARBA" id="ARBA00022730"/>
    </source>
</evidence>
<comment type="cofactor">
    <cofactor evidence="7">
        <name>Zn(2+)</name>
        <dbReference type="ChEBI" id="CHEBI:29105"/>
    </cofactor>
    <text evidence="7">Binds 1 zinc ion per subunit.</text>
</comment>
<organism evidence="8 9">
    <name type="scientific">Candidatus Fimihabitans intestinipullorum</name>
    <dbReference type="NCBI Taxonomy" id="2840820"/>
    <lineage>
        <taxon>Bacteria</taxon>
        <taxon>Bacillati</taxon>
        <taxon>Mycoplasmatota</taxon>
        <taxon>Mycoplasmatota incertae sedis</taxon>
        <taxon>Candidatus Fimihabitans</taxon>
    </lineage>
</organism>
<reference evidence="8" key="1">
    <citation type="submission" date="2020-10" db="EMBL/GenBank/DDBJ databases">
        <authorList>
            <person name="Gilroy R."/>
        </authorList>
    </citation>
    <scope>NUCLEOTIDE SEQUENCE</scope>
    <source>
        <strain evidence="8">CHK197-8231</strain>
    </source>
</reference>
<dbReference type="HAMAP" id="MF_00501">
    <property type="entry name" value="Ribosomal_bL31_1"/>
    <property type="match status" value="1"/>
</dbReference>
<dbReference type="NCBIfam" id="TIGR00105">
    <property type="entry name" value="L31"/>
    <property type="match status" value="1"/>
</dbReference>
<feature type="binding site" evidence="7">
    <location>
        <position position="36"/>
    </location>
    <ligand>
        <name>Zn(2+)</name>
        <dbReference type="ChEBI" id="CHEBI:29105"/>
    </ligand>
</feature>
<evidence type="ECO:0000313" key="9">
    <source>
        <dbReference type="Proteomes" id="UP000824087"/>
    </source>
</evidence>
<dbReference type="AlphaFoldDB" id="A0A9D1HST6"/>
<feature type="binding site" evidence="7">
    <location>
        <position position="18"/>
    </location>
    <ligand>
        <name>Zn(2+)</name>
        <dbReference type="ChEBI" id="CHEBI:29105"/>
    </ligand>
</feature>
<dbReference type="InterPro" id="IPR002150">
    <property type="entry name" value="Ribosomal_bL31"/>
</dbReference>
<gene>
    <name evidence="7 8" type="primary">rpmE</name>
    <name evidence="8" type="ORF">IAD49_00195</name>
</gene>
<dbReference type="GO" id="GO:0046872">
    <property type="term" value="F:metal ion binding"/>
    <property type="evidence" value="ECO:0007669"/>
    <property type="project" value="UniProtKB-KW"/>
</dbReference>
<evidence type="ECO:0000313" key="8">
    <source>
        <dbReference type="EMBL" id="HIU21991.1"/>
    </source>
</evidence>
<evidence type="ECO:0000256" key="7">
    <source>
        <dbReference type="HAMAP-Rule" id="MF_00501"/>
    </source>
</evidence>
<evidence type="ECO:0000256" key="1">
    <source>
        <dbReference type="ARBA" id="ARBA00009296"/>
    </source>
</evidence>
<dbReference type="GO" id="GO:0019843">
    <property type="term" value="F:rRNA binding"/>
    <property type="evidence" value="ECO:0007669"/>
    <property type="project" value="UniProtKB-KW"/>
</dbReference>
<protein>
    <recommendedName>
        <fullName evidence="6 7">Large ribosomal subunit protein bL31</fullName>
    </recommendedName>
</protein>
<dbReference type="PRINTS" id="PR01249">
    <property type="entry name" value="RIBOSOMALL31"/>
</dbReference>
<dbReference type="PANTHER" id="PTHR33280">
    <property type="entry name" value="50S RIBOSOMAL PROTEIN L31, CHLOROPLASTIC"/>
    <property type="match status" value="1"/>
</dbReference>
<keyword evidence="4 7" id="KW-0689">Ribosomal protein</keyword>
<evidence type="ECO:0000256" key="6">
    <source>
        <dbReference type="ARBA" id="ARBA00035687"/>
    </source>
</evidence>
<dbReference type="InterPro" id="IPR034704">
    <property type="entry name" value="Ribosomal_bL28/bL31-like_sf"/>
</dbReference>
<reference evidence="8" key="2">
    <citation type="journal article" date="2021" name="PeerJ">
        <title>Extensive microbial diversity within the chicken gut microbiome revealed by metagenomics and culture.</title>
        <authorList>
            <person name="Gilroy R."/>
            <person name="Ravi A."/>
            <person name="Getino M."/>
            <person name="Pursley I."/>
            <person name="Horton D.L."/>
            <person name="Alikhan N.F."/>
            <person name="Baker D."/>
            <person name="Gharbi K."/>
            <person name="Hall N."/>
            <person name="Watson M."/>
            <person name="Adriaenssens E.M."/>
            <person name="Foster-Nyarko E."/>
            <person name="Jarju S."/>
            <person name="Secka A."/>
            <person name="Antonio M."/>
            <person name="Oren A."/>
            <person name="Chaudhuri R.R."/>
            <person name="La Ragione R."/>
            <person name="Hildebrand F."/>
            <person name="Pallen M.J."/>
        </authorList>
    </citation>
    <scope>NUCLEOTIDE SEQUENCE</scope>
    <source>
        <strain evidence="8">CHK197-8231</strain>
    </source>
</reference>
<feature type="binding site" evidence="7">
    <location>
        <position position="16"/>
    </location>
    <ligand>
        <name>Zn(2+)</name>
        <dbReference type="ChEBI" id="CHEBI:29105"/>
    </ligand>
</feature>
<comment type="similarity">
    <text evidence="1 7">Belongs to the bacterial ribosomal protein bL31 family. Type A subfamily.</text>
</comment>
<dbReference type="Proteomes" id="UP000824087">
    <property type="component" value="Unassembled WGS sequence"/>
</dbReference>
<dbReference type="GO" id="GO:0003735">
    <property type="term" value="F:structural constituent of ribosome"/>
    <property type="evidence" value="ECO:0007669"/>
    <property type="project" value="InterPro"/>
</dbReference>